<dbReference type="SUPFAM" id="SSF53474">
    <property type="entry name" value="alpha/beta-Hydrolases"/>
    <property type="match status" value="1"/>
</dbReference>
<name>A0AA38VMV6_9PEZI</name>
<comment type="caution">
    <text evidence="1">The sequence shown here is derived from an EMBL/GenBank/DDBJ whole genome shotgun (WGS) entry which is preliminary data.</text>
</comment>
<dbReference type="InterPro" id="IPR029058">
    <property type="entry name" value="AB_hydrolase_fold"/>
</dbReference>
<dbReference type="PANTHER" id="PTHR12265:SF14">
    <property type="entry name" value="INDOLE-DITERPENE BIOSYNTHESIS PROTEIN PAXU"/>
    <property type="match status" value="1"/>
</dbReference>
<protein>
    <recommendedName>
        <fullName evidence="3">Indole-diterpene biosynthesis protein PaxU</fullName>
    </recommendedName>
</protein>
<dbReference type="AlphaFoldDB" id="A0AA38VMV6"/>
<proteinExistence type="predicted"/>
<evidence type="ECO:0008006" key="3">
    <source>
        <dbReference type="Google" id="ProtNLM"/>
    </source>
</evidence>
<dbReference type="InterPro" id="IPR008547">
    <property type="entry name" value="DUF829_TMEM53"/>
</dbReference>
<dbReference type="PANTHER" id="PTHR12265">
    <property type="entry name" value="TRANSMEMBRANE PROTEIN 53"/>
    <property type="match status" value="1"/>
</dbReference>
<gene>
    <name evidence="1" type="ORF">NKR23_g9504</name>
</gene>
<dbReference type="EMBL" id="JANBVO010000037">
    <property type="protein sequence ID" value="KAJ9136835.1"/>
    <property type="molecule type" value="Genomic_DNA"/>
</dbReference>
<keyword evidence="2" id="KW-1185">Reference proteome</keyword>
<dbReference type="Pfam" id="PF05705">
    <property type="entry name" value="DUF829"/>
    <property type="match status" value="1"/>
</dbReference>
<accession>A0AA38VMV6</accession>
<dbReference type="Proteomes" id="UP001174694">
    <property type="component" value="Unassembled WGS sequence"/>
</dbReference>
<evidence type="ECO:0000313" key="1">
    <source>
        <dbReference type="EMBL" id="KAJ9136835.1"/>
    </source>
</evidence>
<reference evidence="1" key="1">
    <citation type="submission" date="2022-07" db="EMBL/GenBank/DDBJ databases">
        <title>Fungi with potential for degradation of polypropylene.</title>
        <authorList>
            <person name="Gostincar C."/>
        </authorList>
    </citation>
    <scope>NUCLEOTIDE SEQUENCE</scope>
    <source>
        <strain evidence="1">EXF-13308</strain>
    </source>
</reference>
<organism evidence="1 2">
    <name type="scientific">Pleurostoma richardsiae</name>
    <dbReference type="NCBI Taxonomy" id="41990"/>
    <lineage>
        <taxon>Eukaryota</taxon>
        <taxon>Fungi</taxon>
        <taxon>Dikarya</taxon>
        <taxon>Ascomycota</taxon>
        <taxon>Pezizomycotina</taxon>
        <taxon>Sordariomycetes</taxon>
        <taxon>Sordariomycetidae</taxon>
        <taxon>Calosphaeriales</taxon>
        <taxon>Pleurostomataceae</taxon>
        <taxon>Pleurostoma</taxon>
    </lineage>
</organism>
<sequence>MATKRDAPGLPGFKPLSKEVFLFDPASGKGKAISSHSHPDPSAILLFGWGDAHPKHLVKFTDGYRKLFPSSRVVLVRSSMIEVIFQNVHQRSRAMPPVIDAALGAEGAVNDGSKGGILIHIMSNTGYFSFISMLARYRDRYKTTFPTALLVCDSTPGSCDFGSQAHRIGTALARITGTWLPLPFRVLLAFWLSAVWVVEGIKRLTGGGNDLMVMLQHFMDPNFATLAAPRLFLYSKGDDLVWWEDVEENIALARRKGYRCVAEVFEDTPHVGHMKGYPERYWGAIERAWEGTLSAN</sequence>
<evidence type="ECO:0000313" key="2">
    <source>
        <dbReference type="Proteomes" id="UP001174694"/>
    </source>
</evidence>